<sequence>MNYQRPPFEPLQFVPARDRETILDLPVRGVDVVAHDPLENGGNHWCFYLNVTDTTSVQLDMTPSYNIPGATNPSGSKGFLIISYLEHAVPMSSTAQQVVRMDARPGSKARDFLGSILSQKRHQYEFNFAGEGCRFWTTQQINLFETSGFLINPSQVAAAKDAILTKWPSGVGYPLVVGTYYP</sequence>
<proteinExistence type="predicted"/>
<dbReference type="VEuPathDB" id="FungiDB:ASPNIDRAFT2_1133424"/>
<evidence type="ECO:0000313" key="2">
    <source>
        <dbReference type="EMBL" id="GAQ44841.1"/>
    </source>
</evidence>
<dbReference type="OrthoDB" id="3527137at2759"/>
<dbReference type="EMBL" id="BCMY01000014">
    <property type="protein sequence ID" value="GAQ44841.1"/>
    <property type="molecule type" value="Genomic_DNA"/>
</dbReference>
<dbReference type="OMA" id="NHWAFYL"/>
<feature type="domain" description="DUF7770" evidence="1">
    <location>
        <begin position="31"/>
        <end position="181"/>
    </location>
</feature>
<organism evidence="2 3">
    <name type="scientific">Aspergillus niger</name>
    <dbReference type="NCBI Taxonomy" id="5061"/>
    <lineage>
        <taxon>Eukaryota</taxon>
        <taxon>Fungi</taxon>
        <taxon>Dikarya</taxon>
        <taxon>Ascomycota</taxon>
        <taxon>Pezizomycotina</taxon>
        <taxon>Eurotiomycetes</taxon>
        <taxon>Eurotiomycetidae</taxon>
        <taxon>Eurotiales</taxon>
        <taxon>Aspergillaceae</taxon>
        <taxon>Aspergillus</taxon>
        <taxon>Aspergillus subgen. Circumdati</taxon>
    </lineage>
</organism>
<accession>A0A124BY97</accession>
<evidence type="ECO:0000259" key="1">
    <source>
        <dbReference type="Pfam" id="PF24968"/>
    </source>
</evidence>
<dbReference type="Proteomes" id="UP000068243">
    <property type="component" value="Unassembled WGS sequence"/>
</dbReference>
<dbReference type="InterPro" id="IPR056672">
    <property type="entry name" value="DUF7770"/>
</dbReference>
<dbReference type="AlphaFoldDB" id="A0A124BY97"/>
<comment type="caution">
    <text evidence="2">The sequence shown here is derived from an EMBL/GenBank/DDBJ whole genome shotgun (WGS) entry which is preliminary data.</text>
</comment>
<dbReference type="Pfam" id="PF24968">
    <property type="entry name" value="DUF7770"/>
    <property type="match status" value="1"/>
</dbReference>
<protein>
    <submittedName>
        <fullName evidence="2">Similar to An12g06600</fullName>
    </submittedName>
</protein>
<dbReference type="VEuPathDB" id="FungiDB:An12g06600"/>
<gene>
    <name evidence="2" type="ORF">ABL_07502</name>
</gene>
<reference evidence="3" key="1">
    <citation type="journal article" date="2016" name="Genome Announc.">
        <title>Draft genome sequence of Aspergillus niger strain An76.</title>
        <authorList>
            <person name="Gong W."/>
            <person name="Cheng Z."/>
            <person name="Zhang H."/>
            <person name="Liu L."/>
            <person name="Gao P."/>
            <person name="Wang L."/>
        </authorList>
    </citation>
    <scope>NUCLEOTIDE SEQUENCE [LARGE SCALE GENOMIC DNA]</scope>
    <source>
        <strain evidence="3">An76</strain>
    </source>
</reference>
<evidence type="ECO:0000313" key="3">
    <source>
        <dbReference type="Proteomes" id="UP000068243"/>
    </source>
</evidence>
<name>A0A124BY97_ASPNG</name>